<dbReference type="Gene3D" id="3.10.10.10">
    <property type="entry name" value="HIV Type 1 Reverse Transcriptase, subunit A, domain 1"/>
    <property type="match status" value="1"/>
</dbReference>
<dbReference type="InterPro" id="IPR005162">
    <property type="entry name" value="Retrotrans_gag_dom"/>
</dbReference>
<dbReference type="SUPFAM" id="SSF53098">
    <property type="entry name" value="Ribonuclease H-like"/>
    <property type="match status" value="1"/>
</dbReference>
<dbReference type="Pfam" id="PF03732">
    <property type="entry name" value="Retrotrans_gag"/>
    <property type="match status" value="1"/>
</dbReference>
<dbReference type="Pfam" id="PF00078">
    <property type="entry name" value="RVT_1"/>
    <property type="match status" value="1"/>
</dbReference>
<keyword evidence="12" id="KW-0695">RNA-directed DNA polymerase</keyword>
<dbReference type="GO" id="GO:0015074">
    <property type="term" value="P:DNA integration"/>
    <property type="evidence" value="ECO:0007669"/>
    <property type="project" value="UniProtKB-KW"/>
</dbReference>
<evidence type="ECO:0000256" key="5">
    <source>
        <dbReference type="ARBA" id="ARBA00022722"/>
    </source>
</evidence>
<evidence type="ECO:0000256" key="13">
    <source>
        <dbReference type="ARBA" id="ARBA00022932"/>
    </source>
</evidence>
<keyword evidence="11" id="KW-0229">DNA integration</keyword>
<dbReference type="Pfam" id="PF17917">
    <property type="entry name" value="RT_RNaseH"/>
    <property type="match status" value="1"/>
</dbReference>
<feature type="domain" description="Integrase catalytic" evidence="20">
    <location>
        <begin position="1382"/>
        <end position="1545"/>
    </location>
</feature>
<evidence type="ECO:0000259" key="18">
    <source>
        <dbReference type="PROSITE" id="PS50158"/>
    </source>
</evidence>
<keyword evidence="5" id="KW-0540">Nuclease</keyword>
<dbReference type="GO" id="GO:0003677">
    <property type="term" value="F:DNA binding"/>
    <property type="evidence" value="ECO:0007669"/>
    <property type="project" value="UniProtKB-KW"/>
</dbReference>
<dbReference type="Gene3D" id="1.10.340.70">
    <property type="match status" value="1"/>
</dbReference>
<protein>
    <recommendedName>
        <fullName evidence="1">RNA-directed DNA polymerase</fullName>
        <ecNumber evidence="1">2.7.7.49</ecNumber>
    </recommendedName>
</protein>
<evidence type="ECO:0000256" key="14">
    <source>
        <dbReference type="ARBA" id="ARBA00023125"/>
    </source>
</evidence>
<dbReference type="InterPro" id="IPR016197">
    <property type="entry name" value="Chromo-like_dom_sf"/>
</dbReference>
<keyword evidence="15" id="KW-0233">DNA recombination</keyword>
<dbReference type="EC" id="2.7.7.49" evidence="1"/>
<dbReference type="PANTHER" id="PTHR37984:SF5">
    <property type="entry name" value="PROTEIN NYNRIN-LIKE"/>
    <property type="match status" value="1"/>
</dbReference>
<dbReference type="GO" id="GO:0006508">
    <property type="term" value="P:proteolysis"/>
    <property type="evidence" value="ECO:0007669"/>
    <property type="project" value="UniProtKB-KW"/>
</dbReference>
<feature type="compositionally biased region" description="Basic and acidic residues" evidence="17">
    <location>
        <begin position="1722"/>
        <end position="1733"/>
    </location>
</feature>
<dbReference type="SUPFAM" id="SSF56672">
    <property type="entry name" value="DNA/RNA polymerases"/>
    <property type="match status" value="1"/>
</dbReference>
<dbReference type="InterPro" id="IPR001878">
    <property type="entry name" value="Znf_CCHC"/>
</dbReference>
<keyword evidence="8" id="KW-0255">Endonuclease</keyword>
<feature type="domain" description="CCHC-type" evidence="18">
    <location>
        <begin position="604"/>
        <end position="619"/>
    </location>
</feature>
<keyword evidence="9" id="KW-0378">Hydrolase</keyword>
<dbReference type="InterPro" id="IPR056924">
    <property type="entry name" value="SH3_Tf2-1"/>
</dbReference>
<evidence type="ECO:0000256" key="8">
    <source>
        <dbReference type="ARBA" id="ARBA00022759"/>
    </source>
</evidence>
<dbReference type="SUPFAM" id="SSF54160">
    <property type="entry name" value="Chromo domain-like"/>
    <property type="match status" value="1"/>
</dbReference>
<dbReference type="SUPFAM" id="SSF50630">
    <property type="entry name" value="Acid proteases"/>
    <property type="match status" value="1"/>
</dbReference>
<feature type="region of interest" description="Disordered" evidence="17">
    <location>
        <begin position="521"/>
        <end position="599"/>
    </location>
</feature>
<evidence type="ECO:0000256" key="9">
    <source>
        <dbReference type="ARBA" id="ARBA00022801"/>
    </source>
</evidence>
<dbReference type="SMART" id="SM00343">
    <property type="entry name" value="ZnF_C2HC"/>
    <property type="match status" value="1"/>
</dbReference>
<keyword evidence="6" id="KW-0479">Metal-binding</keyword>
<evidence type="ECO:0000256" key="11">
    <source>
        <dbReference type="ARBA" id="ARBA00022908"/>
    </source>
</evidence>
<keyword evidence="3" id="KW-0808">Transferase</keyword>
<dbReference type="CDD" id="cd09274">
    <property type="entry name" value="RNase_HI_RT_Ty3"/>
    <property type="match status" value="1"/>
</dbReference>
<evidence type="ECO:0000256" key="3">
    <source>
        <dbReference type="ARBA" id="ARBA00022679"/>
    </source>
</evidence>
<dbReference type="EMBL" id="DP000011">
    <property type="protein sequence ID" value="ABG22001.1"/>
    <property type="molecule type" value="Genomic_DNA"/>
</dbReference>
<dbReference type="CDD" id="cd00303">
    <property type="entry name" value="retropepsin_like"/>
    <property type="match status" value="1"/>
</dbReference>
<reference evidence="21" key="1">
    <citation type="journal article" date="2005" name="BMC Biol.">
        <title>The sequence of rice chromosomes 11 and 12, rich in disease resistance genes and recent gene duplications.</title>
        <authorList>
            <consortium name="The rice chromosomes 11 and 12 sequencing consortia"/>
        </authorList>
    </citation>
    <scope>NUCLEOTIDE SEQUENCE [LARGE SCALE GENOMIC DNA]</scope>
</reference>
<dbReference type="Pfam" id="PF17921">
    <property type="entry name" value="Integrase_H2C2"/>
    <property type="match status" value="1"/>
</dbReference>
<dbReference type="InterPro" id="IPR041373">
    <property type="entry name" value="RT_RNaseH"/>
</dbReference>
<dbReference type="PROSITE" id="PS50994">
    <property type="entry name" value="INTEGRASE"/>
    <property type="match status" value="1"/>
</dbReference>
<proteinExistence type="predicted"/>
<dbReference type="Pfam" id="PF24626">
    <property type="entry name" value="SH3_Tf2-1"/>
    <property type="match status" value="1"/>
</dbReference>
<dbReference type="InterPro" id="IPR012337">
    <property type="entry name" value="RNaseH-like_sf"/>
</dbReference>
<dbReference type="InterPro" id="IPR041588">
    <property type="entry name" value="Integrase_H2C2"/>
</dbReference>
<evidence type="ECO:0000256" key="4">
    <source>
        <dbReference type="ARBA" id="ARBA00022695"/>
    </source>
</evidence>
<dbReference type="GO" id="GO:0003964">
    <property type="term" value="F:RNA-directed DNA polymerase activity"/>
    <property type="evidence" value="ECO:0007669"/>
    <property type="project" value="UniProtKB-KW"/>
</dbReference>
<dbReference type="InterPro" id="IPR021109">
    <property type="entry name" value="Peptidase_aspartic_dom_sf"/>
</dbReference>
<dbReference type="InterPro" id="IPR050951">
    <property type="entry name" value="Retrovirus_Pol_polyprotein"/>
</dbReference>
<dbReference type="GO" id="GO:0004190">
    <property type="term" value="F:aspartic-type endopeptidase activity"/>
    <property type="evidence" value="ECO:0007669"/>
    <property type="project" value="UniProtKB-KW"/>
</dbReference>
<evidence type="ECO:0000256" key="16">
    <source>
        <dbReference type="PROSITE-ProRule" id="PRU00047"/>
    </source>
</evidence>
<keyword evidence="13" id="KW-0239">DNA-directed DNA polymerase</keyword>
<dbReference type="Gene3D" id="2.40.70.10">
    <property type="entry name" value="Acid Proteases"/>
    <property type="match status" value="1"/>
</dbReference>
<gene>
    <name evidence="21" type="ordered locus">LOC_Os12g24364</name>
</gene>
<keyword evidence="16" id="KW-0862">Zinc</keyword>
<name>H2KWQ3_ORYSJ</name>
<dbReference type="GO" id="GO:0004519">
    <property type="term" value="F:endonuclease activity"/>
    <property type="evidence" value="ECO:0007669"/>
    <property type="project" value="UniProtKB-KW"/>
</dbReference>
<evidence type="ECO:0000256" key="10">
    <source>
        <dbReference type="ARBA" id="ARBA00022842"/>
    </source>
</evidence>
<dbReference type="Gene3D" id="3.30.70.270">
    <property type="match status" value="2"/>
</dbReference>
<dbReference type="GO" id="GO:0003887">
    <property type="term" value="F:DNA-directed DNA polymerase activity"/>
    <property type="evidence" value="ECO:0007669"/>
    <property type="project" value="UniProtKB-KW"/>
</dbReference>
<evidence type="ECO:0000313" key="21">
    <source>
        <dbReference type="EMBL" id="ABG22001.1"/>
    </source>
</evidence>
<feature type="compositionally biased region" description="Low complexity" evidence="17">
    <location>
        <begin position="548"/>
        <end position="580"/>
    </location>
</feature>
<evidence type="ECO:0000256" key="12">
    <source>
        <dbReference type="ARBA" id="ARBA00022918"/>
    </source>
</evidence>
<reference evidence="21" key="3">
    <citation type="submission" date="2006-01" db="EMBL/GenBank/DDBJ databases">
        <authorList>
            <person name="Buell R."/>
        </authorList>
    </citation>
    <scope>NUCLEOTIDE SEQUENCE</scope>
</reference>
<evidence type="ECO:0000256" key="2">
    <source>
        <dbReference type="ARBA" id="ARBA00022670"/>
    </source>
</evidence>
<dbReference type="InterPro" id="IPR000477">
    <property type="entry name" value="RT_dom"/>
</dbReference>
<dbReference type="PANTHER" id="PTHR37984">
    <property type="entry name" value="PROTEIN CBG26694"/>
    <property type="match status" value="1"/>
</dbReference>
<dbReference type="FunFam" id="3.30.70.270:FF:000020">
    <property type="entry name" value="Transposon Tf2-6 polyprotein-like Protein"/>
    <property type="match status" value="1"/>
</dbReference>
<keyword evidence="14" id="KW-0238">DNA-binding</keyword>
<evidence type="ECO:0000256" key="17">
    <source>
        <dbReference type="SAM" id="MobiDB-lite"/>
    </source>
</evidence>
<keyword evidence="10" id="KW-0460">Magnesium</keyword>
<evidence type="ECO:0000256" key="7">
    <source>
        <dbReference type="ARBA" id="ARBA00022750"/>
    </source>
</evidence>
<dbReference type="InterPro" id="IPR036875">
    <property type="entry name" value="Znf_CCHC_sf"/>
</dbReference>
<dbReference type="Gene3D" id="3.30.420.10">
    <property type="entry name" value="Ribonuclease H-like superfamily/Ribonuclease H"/>
    <property type="match status" value="1"/>
</dbReference>
<dbReference type="InterPro" id="IPR001584">
    <property type="entry name" value="Integrase_cat-core"/>
</dbReference>
<feature type="region of interest" description="Disordered" evidence="17">
    <location>
        <begin position="1722"/>
        <end position="1751"/>
    </location>
</feature>
<dbReference type="GO" id="GO:0008270">
    <property type="term" value="F:zinc ion binding"/>
    <property type="evidence" value="ECO:0007669"/>
    <property type="project" value="UniProtKB-KW"/>
</dbReference>
<dbReference type="PROSITE" id="PS50878">
    <property type="entry name" value="RT_POL"/>
    <property type="match status" value="1"/>
</dbReference>
<dbReference type="SUPFAM" id="SSF57756">
    <property type="entry name" value="Retrovirus zinc finger-like domains"/>
    <property type="match status" value="1"/>
</dbReference>
<evidence type="ECO:0000259" key="20">
    <source>
        <dbReference type="PROSITE" id="PS50994"/>
    </source>
</evidence>
<dbReference type="PROSITE" id="PS50158">
    <property type="entry name" value="ZF_CCHC"/>
    <property type="match status" value="1"/>
</dbReference>
<dbReference type="Gene3D" id="4.10.60.10">
    <property type="entry name" value="Zinc finger, CCHC-type"/>
    <property type="match status" value="1"/>
</dbReference>
<dbReference type="Pfam" id="PF00098">
    <property type="entry name" value="zf-CCHC"/>
    <property type="match status" value="1"/>
</dbReference>
<dbReference type="GO" id="GO:0006310">
    <property type="term" value="P:DNA recombination"/>
    <property type="evidence" value="ECO:0007669"/>
    <property type="project" value="UniProtKB-KW"/>
</dbReference>
<dbReference type="Pfam" id="PF08284">
    <property type="entry name" value="RVP_2"/>
    <property type="match status" value="1"/>
</dbReference>
<feature type="compositionally biased region" description="Polar residues" evidence="17">
    <location>
        <begin position="533"/>
        <end position="543"/>
    </location>
</feature>
<dbReference type="CDD" id="cd00024">
    <property type="entry name" value="CD_CSD"/>
    <property type="match status" value="1"/>
</dbReference>
<dbReference type="CDD" id="cd01647">
    <property type="entry name" value="RT_LTR"/>
    <property type="match status" value="1"/>
</dbReference>
<evidence type="ECO:0000256" key="1">
    <source>
        <dbReference type="ARBA" id="ARBA00012493"/>
    </source>
</evidence>
<dbReference type="InterPro" id="IPR043128">
    <property type="entry name" value="Rev_trsase/Diguanyl_cyclase"/>
</dbReference>
<evidence type="ECO:0000259" key="19">
    <source>
        <dbReference type="PROSITE" id="PS50878"/>
    </source>
</evidence>
<dbReference type="InterPro" id="IPR043502">
    <property type="entry name" value="DNA/RNA_pol_sf"/>
</dbReference>
<evidence type="ECO:0000256" key="15">
    <source>
        <dbReference type="ARBA" id="ARBA00023172"/>
    </source>
</evidence>
<sequence length="1751" mass="200966">MVTRCGVVSCGYSAPGLEWYIPGLEIELCSRGGCSEWLGLCNRMPRYKPEYLFGVDGFVQELRTMSFVIGFETAPFYAQIRHDRHEEKCRVKVTLNSNSEDIPSVMFEAGGRNYIHACQEVARIAIGELRDRYSDQLADTEYRYHPRQPQGSDRGSYLETEGIENDATTRHLVEMLWAMDESRAETVLAAQDREDRNRGKICKLEDKVDRLEKELAELKGEAPPQKARIRLTARKRALFVPRYQLAPKIRVVEKEVAPTLADPPVIIISDDEEEESKRNNSKIEWFSPVSLLVPCPCLMVNTRSNGNGPSNNNNGENPTLAQVLAQQTQLMNMMMQQLQNQGNNHASPQNKLAEFLRVRPPIFSSTTNPVEAGDWLHAIDKKLDLLQCTDQEKVSFASHQLHGPASEWWDHFRLNRTTAEPITWLEFTAAFRKTHIPSGVVSLKKKEFRSLTQGSRSVTEYLHEFNRLARYAPEDVRNDEERQEKFLEGLNDELSYPLMTGDYADFQKLVDKAIRQEDKYNRMEQKKRRIAQFKTQQGNNQRPRLTLGPQSMPQGGSSSVVRPQRQFFNNNAGNNIRNQAPRPVAAPTQQQPAKREQGSKSVVCFNCGDPGHYADKCPKPRRVKARVNHVAAAEAQDAPDVILGTFLVNSVHATVLFDSGATHSFLSMSFAGNHGMEVEDLRRPLMVSTPSNQALSLQRSPSVRIEIQGIPFLANLILLESKDLDVILGMDWLARYKGVIDCANRKVTLTSNDGRVVTVHALSSETLRSRLNQITLEEIPVVREYSDVFPDDLPGMPPKRDIEFRIDLVPGTTPIHKRPYRMAANELAEVKRQVDDLLQKGYIRPSSSPWGAPVIFVEKKDHTQRMCVDYRALNDVTIKNKYPLPRIDDLFDQLKGATVFSKIDLRSGYHQLRIKEEDIPKTAFTTRYGLFECTVMSFGLTNAPAFFVNLMNKVFMEYLDKFVVVFIDDILIYSRTKEEHEEHLCLALEKLREHQLYAKFSKCEFWLSEVKFLGHVISAGGVAIDPSNVESVTNWKQPKTVSEIRSFLGLAGYYRRFIENFSKIAKPMTRLLRKDVKYKWSEECERSFQELKNRLISAPILILPDPKKGFQVYCDASKLGLGCVLMQNGKVVAYASRQLRPHEKNYPTHDIELAVVVHALKIWRHYLFGTRTEVYTDHKSLKYIFTQPDLNMRQRRWLELIKDYDMGIHYHPGKANVVADALSRKGYCNATEGRQLPLELCKEFERLNLGIVSRGFVAALEAKPTLIDQVREAQINDPDIQEIKKNMRRGKAIGFLEDEQGTVWLGERICVPDNKDLKDAILQEAHDTLYSIHPGSTKMYQDLKERFWWASMKREIAEYVVVCDVCQRVKAEHQKPAGLLQPLKIPEWKWEEIGMDFITGLPRTSSGHDSIWVIVDRLTKVAHFIPVKTTYSRSRLAELYMARIVCLHGVPKKIVSDRGSQFTSNFWKKLQEEMGSKLNFSTAYHPQTDGQTERVNQILEDMLRACALDFGGSWDKNLPYAEFSYNNSYQASLQMAPYEALYGRKCRTPLLWDQTGERQVFGTDILREAEEKVKIIQERLRVAQSRHKSYADNRCRDLSFEEGDYVYLRVTPLRGVHRFHTKGKLAPRFVGPYKIVSRRGEVAYQLELPQSLAGVHNVFHVSQLKKCLRVPTEEANLEQIEVQEDLTYVEKPIRILETNERRTRNRVIRFCKVQWSNHSEEESTWEREDELKSAHPHLFASSSESRGRDSV</sequence>
<dbReference type="InterPro" id="IPR036397">
    <property type="entry name" value="RNaseH_sf"/>
</dbReference>
<keyword evidence="7" id="KW-0064">Aspartyl protease</keyword>
<feature type="domain" description="Reverse transcriptase" evidence="19">
    <location>
        <begin position="838"/>
        <end position="1017"/>
    </location>
</feature>
<keyword evidence="4" id="KW-0548">Nucleotidyltransferase</keyword>
<organism evidence="21">
    <name type="scientific">Oryza sativa subsp. japonica</name>
    <name type="common">Rice</name>
    <dbReference type="NCBI Taxonomy" id="39947"/>
    <lineage>
        <taxon>Eukaryota</taxon>
        <taxon>Viridiplantae</taxon>
        <taxon>Streptophyta</taxon>
        <taxon>Embryophyta</taxon>
        <taxon>Tracheophyta</taxon>
        <taxon>Spermatophyta</taxon>
        <taxon>Magnoliopsida</taxon>
        <taxon>Liliopsida</taxon>
        <taxon>Poales</taxon>
        <taxon>Poaceae</taxon>
        <taxon>BOP clade</taxon>
        <taxon>Oryzoideae</taxon>
        <taxon>Oryzeae</taxon>
        <taxon>Oryzinae</taxon>
        <taxon>Oryza</taxon>
        <taxon>Oryza sativa</taxon>
    </lineage>
</organism>
<keyword evidence="2" id="KW-0645">Protease</keyword>
<reference evidence="21" key="2">
    <citation type="submission" date="2005-04" db="EMBL/GenBank/DDBJ databases">
        <authorList>
            <person name="Buell C.R."/>
            <person name="Wing R.A."/>
            <person name="McCombie W.A."/>
            <person name="Ouyang S."/>
        </authorList>
    </citation>
    <scope>NUCLEOTIDE SEQUENCE</scope>
</reference>
<keyword evidence="16" id="KW-0863">Zinc-finger</keyword>
<evidence type="ECO:0000256" key="6">
    <source>
        <dbReference type="ARBA" id="ARBA00022723"/>
    </source>
</evidence>
<accession>H2KWQ3</accession>
<dbReference type="FunFam" id="3.30.420.10:FF:000032">
    <property type="entry name" value="Retrovirus-related Pol polyprotein from transposon 297-like Protein"/>
    <property type="match status" value="1"/>
</dbReference>